<evidence type="ECO:0000313" key="2">
    <source>
        <dbReference type="EMBL" id="KAK3034953.1"/>
    </source>
</evidence>
<dbReference type="EMBL" id="JAVXUP010000187">
    <property type="protein sequence ID" value="KAK3034953.1"/>
    <property type="molecule type" value="Genomic_DNA"/>
</dbReference>
<name>A0AA88UX17_9ASTE</name>
<evidence type="ECO:0000313" key="3">
    <source>
        <dbReference type="Proteomes" id="UP001188597"/>
    </source>
</evidence>
<reference evidence="1" key="1">
    <citation type="submission" date="2022-12" db="EMBL/GenBank/DDBJ databases">
        <title>Draft genome assemblies for two species of Escallonia (Escalloniales).</title>
        <authorList>
            <person name="Chanderbali A."/>
            <person name="Dervinis C."/>
            <person name="Anghel I."/>
            <person name="Soltis D."/>
            <person name="Soltis P."/>
            <person name="Zapata F."/>
        </authorList>
    </citation>
    <scope>NUCLEOTIDE SEQUENCE</scope>
    <source>
        <strain evidence="1">UCBG64.0493</strain>
        <tissue evidence="1">Leaf</tissue>
    </source>
</reference>
<dbReference type="EMBL" id="JAVXUP010004556">
    <property type="protein sequence ID" value="KAK2996962.1"/>
    <property type="molecule type" value="Genomic_DNA"/>
</dbReference>
<sequence>MSSSGVNQLSQPCIYGHFVSSNAEHKSRFMKWLSKFFKGGSSSGGVSGGQQRPQFLGEESMVWRAPVRSLHSNDGMSKIRLVYMHPVKIKICMHRQDLSIVKQSSL</sequence>
<dbReference type="AlphaFoldDB" id="A0AA88UX17"/>
<proteinExistence type="predicted"/>
<dbReference type="Proteomes" id="UP001188597">
    <property type="component" value="Unassembled WGS sequence"/>
</dbReference>
<protein>
    <submittedName>
        <fullName evidence="1">Uncharacterized protein</fullName>
    </submittedName>
</protein>
<evidence type="ECO:0000313" key="1">
    <source>
        <dbReference type="EMBL" id="KAK2996962.1"/>
    </source>
</evidence>
<accession>A0AA88UX17</accession>
<keyword evidence="3" id="KW-1185">Reference proteome</keyword>
<organism evidence="1 3">
    <name type="scientific">Escallonia herrerae</name>
    <dbReference type="NCBI Taxonomy" id="1293975"/>
    <lineage>
        <taxon>Eukaryota</taxon>
        <taxon>Viridiplantae</taxon>
        <taxon>Streptophyta</taxon>
        <taxon>Embryophyta</taxon>
        <taxon>Tracheophyta</taxon>
        <taxon>Spermatophyta</taxon>
        <taxon>Magnoliopsida</taxon>
        <taxon>eudicotyledons</taxon>
        <taxon>Gunneridae</taxon>
        <taxon>Pentapetalae</taxon>
        <taxon>asterids</taxon>
        <taxon>campanulids</taxon>
        <taxon>Escalloniales</taxon>
        <taxon>Escalloniaceae</taxon>
        <taxon>Escallonia</taxon>
    </lineage>
</organism>
<comment type="caution">
    <text evidence="1">The sequence shown here is derived from an EMBL/GenBank/DDBJ whole genome shotgun (WGS) entry which is preliminary data.</text>
</comment>
<gene>
    <name evidence="1" type="ORF">RJ639_025687</name>
    <name evidence="2" type="ORF">RJ639_032353</name>
</gene>